<feature type="transmembrane region" description="Helical" evidence="1">
    <location>
        <begin position="20"/>
        <end position="41"/>
    </location>
</feature>
<name>A0A8J6YT92_9PROT</name>
<evidence type="ECO:0000259" key="2">
    <source>
        <dbReference type="Pfam" id="PF11127"/>
    </source>
</evidence>
<dbReference type="InterPro" id="IPR021309">
    <property type="entry name" value="YgaP-like_TM"/>
</dbReference>
<evidence type="ECO:0000313" key="4">
    <source>
        <dbReference type="Proteomes" id="UP000631034"/>
    </source>
</evidence>
<evidence type="ECO:0000313" key="3">
    <source>
        <dbReference type="EMBL" id="MBE1236089.1"/>
    </source>
</evidence>
<dbReference type="AlphaFoldDB" id="A0A8J6YT92"/>
<keyword evidence="1" id="KW-0812">Transmembrane</keyword>
<keyword evidence="1" id="KW-1133">Transmembrane helix</keyword>
<feature type="domain" description="Inner membrane protein YgaP-like transmembrane" evidence="2">
    <location>
        <begin position="9"/>
        <end position="71"/>
    </location>
</feature>
<protein>
    <submittedName>
        <fullName evidence="3">DUF2892 domain-containing protein</fullName>
    </submittedName>
</protein>
<sequence length="91" mass="9894">MAFFDRFPKNMSSRDRTVRIIVGIAFLLLAITNNVGFFGLFGQVLVGLIGAALLASAWLQFCFLYTILGRDGDGDGDGTSPPEDDDSRFQG</sequence>
<reference evidence="3" key="1">
    <citation type="submission" date="2020-10" db="EMBL/GenBank/DDBJ databases">
        <title>Genome sequence of the unusual species of purple photosynthetic bacteria, Phaeovibrio sulfidiphilus DSM 23193, type strain.</title>
        <authorList>
            <person name="Kyndt J.A."/>
            <person name="Meyer T.E."/>
        </authorList>
    </citation>
    <scope>NUCLEOTIDE SEQUENCE</scope>
    <source>
        <strain evidence="3">DSM 23193</strain>
    </source>
</reference>
<feature type="transmembrane region" description="Helical" evidence="1">
    <location>
        <begin position="47"/>
        <end position="68"/>
    </location>
</feature>
<organism evidence="3 4">
    <name type="scientific">Phaeovibrio sulfidiphilus</name>
    <dbReference type="NCBI Taxonomy" id="1220600"/>
    <lineage>
        <taxon>Bacteria</taxon>
        <taxon>Pseudomonadati</taxon>
        <taxon>Pseudomonadota</taxon>
        <taxon>Alphaproteobacteria</taxon>
        <taxon>Rhodospirillales</taxon>
        <taxon>Rhodospirillaceae</taxon>
        <taxon>Phaeovibrio</taxon>
    </lineage>
</organism>
<dbReference type="Pfam" id="PF11127">
    <property type="entry name" value="YgaP-like_TM"/>
    <property type="match status" value="1"/>
</dbReference>
<dbReference type="Proteomes" id="UP000631034">
    <property type="component" value="Unassembled WGS sequence"/>
</dbReference>
<keyword evidence="1" id="KW-0472">Membrane</keyword>
<comment type="caution">
    <text evidence="3">The sequence shown here is derived from an EMBL/GenBank/DDBJ whole genome shotgun (WGS) entry which is preliminary data.</text>
</comment>
<proteinExistence type="predicted"/>
<keyword evidence="4" id="KW-1185">Reference proteome</keyword>
<evidence type="ECO:0000256" key="1">
    <source>
        <dbReference type="SAM" id="Phobius"/>
    </source>
</evidence>
<gene>
    <name evidence="3" type="ORF">IHV25_00240</name>
</gene>
<accession>A0A8J6YT92</accession>
<dbReference type="EMBL" id="JACZHT010000001">
    <property type="protein sequence ID" value="MBE1236089.1"/>
    <property type="molecule type" value="Genomic_DNA"/>
</dbReference>